<name>A0ABS4M2C2_9ACTN</name>
<evidence type="ECO:0000259" key="1">
    <source>
        <dbReference type="Pfam" id="PF24410"/>
    </source>
</evidence>
<accession>A0ABS4M2C2</accession>
<evidence type="ECO:0000313" key="2">
    <source>
        <dbReference type="EMBL" id="MBP2053788.1"/>
    </source>
</evidence>
<dbReference type="EMBL" id="JAGGLP010000017">
    <property type="protein sequence ID" value="MBP2053788.1"/>
    <property type="molecule type" value="Genomic_DNA"/>
</dbReference>
<dbReference type="Pfam" id="PF24410">
    <property type="entry name" value="wHTH-HSP90_Na-assoc"/>
    <property type="match status" value="1"/>
</dbReference>
<organism evidence="2 3">
    <name type="scientific">Streptomyces griseochromogenes</name>
    <dbReference type="NCBI Taxonomy" id="68214"/>
    <lineage>
        <taxon>Bacteria</taxon>
        <taxon>Bacillati</taxon>
        <taxon>Actinomycetota</taxon>
        <taxon>Actinomycetes</taxon>
        <taxon>Kitasatosporales</taxon>
        <taxon>Streptomycetaceae</taxon>
        <taxon>Streptomyces</taxon>
    </lineage>
</organism>
<dbReference type="InterPro" id="IPR056507">
    <property type="entry name" value="wHTH-HSP90_Na-assoc"/>
</dbReference>
<gene>
    <name evidence="2" type="ORF">J2Z21_006783</name>
</gene>
<reference evidence="2 3" key="1">
    <citation type="submission" date="2021-03" db="EMBL/GenBank/DDBJ databases">
        <title>Genomic Encyclopedia of Type Strains, Phase IV (KMG-IV): sequencing the most valuable type-strain genomes for metagenomic binning, comparative biology and taxonomic classification.</title>
        <authorList>
            <person name="Goeker M."/>
        </authorList>
    </citation>
    <scope>NUCLEOTIDE SEQUENCE [LARGE SCALE GENOMIC DNA]</scope>
    <source>
        <strain evidence="2 3">DSM 40499</strain>
    </source>
</reference>
<comment type="caution">
    <text evidence="2">The sequence shown here is derived from an EMBL/GenBank/DDBJ whole genome shotgun (WGS) entry which is preliminary data.</text>
</comment>
<evidence type="ECO:0000313" key="3">
    <source>
        <dbReference type="Proteomes" id="UP001519309"/>
    </source>
</evidence>
<dbReference type="RefSeq" id="WP_159400176.1">
    <property type="nucleotide sequence ID" value="NZ_CP016279.1"/>
</dbReference>
<dbReference type="Proteomes" id="UP001519309">
    <property type="component" value="Unassembled WGS sequence"/>
</dbReference>
<protein>
    <recommendedName>
        <fullName evidence="1">wHTH-Hsp90 Na associated domain-containing protein</fullName>
    </recommendedName>
</protein>
<sequence length="64" mass="6729">MPSTASPPRGPVGAAHIRFAAHAVDADEEWVRERLALYAEFFRLEPSGTVTTVPAATGRPAAGP</sequence>
<proteinExistence type="predicted"/>
<feature type="domain" description="wHTH-Hsp90 Na associated" evidence="1">
    <location>
        <begin position="8"/>
        <end position="38"/>
    </location>
</feature>
<keyword evidence="3" id="KW-1185">Reference proteome</keyword>